<dbReference type="InterPro" id="IPR002347">
    <property type="entry name" value="SDR_fam"/>
</dbReference>
<dbReference type="Gene3D" id="3.40.50.720">
    <property type="entry name" value="NAD(P)-binding Rossmann-like Domain"/>
    <property type="match status" value="1"/>
</dbReference>
<dbReference type="KEGG" id="lrs:PX52LOC_01989"/>
<dbReference type="GO" id="GO:0016491">
    <property type="term" value="F:oxidoreductase activity"/>
    <property type="evidence" value="ECO:0007669"/>
    <property type="project" value="UniProtKB-KW"/>
</dbReference>
<keyword evidence="2" id="KW-0560">Oxidoreductase</keyword>
<gene>
    <name evidence="3" type="ORF">PX52LOC_01989</name>
</gene>
<dbReference type="AlphaFoldDB" id="A0A5C1A790"/>
<keyword evidence="4" id="KW-1185">Reference proteome</keyword>
<accession>A0A5C1A790</accession>
<protein>
    <submittedName>
        <fullName evidence="3">Short chain dehydrogenase</fullName>
    </submittedName>
</protein>
<dbReference type="CDD" id="cd05233">
    <property type="entry name" value="SDR_c"/>
    <property type="match status" value="1"/>
</dbReference>
<evidence type="ECO:0000313" key="4">
    <source>
        <dbReference type="Proteomes" id="UP000324974"/>
    </source>
</evidence>
<evidence type="ECO:0000256" key="1">
    <source>
        <dbReference type="ARBA" id="ARBA00006484"/>
    </source>
</evidence>
<dbReference type="InterPro" id="IPR036291">
    <property type="entry name" value="NAD(P)-bd_dom_sf"/>
</dbReference>
<name>A0A5C1A790_9BACT</name>
<dbReference type="PRINTS" id="PR00080">
    <property type="entry name" value="SDRFAMILY"/>
</dbReference>
<dbReference type="Pfam" id="PF13561">
    <property type="entry name" value="adh_short_C2"/>
    <property type="match status" value="1"/>
</dbReference>
<evidence type="ECO:0000313" key="3">
    <source>
        <dbReference type="EMBL" id="QEL15081.1"/>
    </source>
</evidence>
<dbReference type="PRINTS" id="PR00081">
    <property type="entry name" value="GDHRDH"/>
</dbReference>
<dbReference type="InterPro" id="IPR051122">
    <property type="entry name" value="SDR_DHRS6-like"/>
</dbReference>
<proteinExistence type="inferred from homology"/>
<reference evidence="4" key="1">
    <citation type="submission" date="2019-08" db="EMBL/GenBank/DDBJ databases">
        <title>Limnoglobus roseus gen. nov., sp. nov., a novel freshwater planctomycete with a giant genome from the family Gemmataceae.</title>
        <authorList>
            <person name="Kulichevskaya I.S."/>
            <person name="Naumoff D.G."/>
            <person name="Miroshnikov K."/>
            <person name="Ivanova A."/>
            <person name="Philippov D.A."/>
            <person name="Hakobyan A."/>
            <person name="Rijpstra I.C."/>
            <person name="Sinninghe Damste J.S."/>
            <person name="Liesack W."/>
            <person name="Dedysh S.N."/>
        </authorList>
    </citation>
    <scope>NUCLEOTIDE SEQUENCE [LARGE SCALE GENOMIC DNA]</scope>
    <source>
        <strain evidence="4">PX52</strain>
    </source>
</reference>
<dbReference type="EMBL" id="CP042425">
    <property type="protein sequence ID" value="QEL15081.1"/>
    <property type="molecule type" value="Genomic_DNA"/>
</dbReference>
<dbReference type="SUPFAM" id="SSF51735">
    <property type="entry name" value="NAD(P)-binding Rossmann-fold domains"/>
    <property type="match status" value="1"/>
</dbReference>
<comment type="similarity">
    <text evidence="1">Belongs to the short-chain dehydrogenases/reductases (SDR) family.</text>
</comment>
<dbReference type="FunFam" id="3.40.50.720:FF:000084">
    <property type="entry name" value="Short-chain dehydrogenase reductase"/>
    <property type="match status" value="1"/>
</dbReference>
<sequence length="255" mass="26890">MQITLAGKTAIVTGAASGVGLATALQYVASGLTGLVAVDLSPAPPELQKLLAERSDSVVYVRGDVGKDDTAKEYAAVATEKFGRIDVLVNNAGVALVKPIHEHTPEEWDFVMNTNVKALYFSARHVVPVMLRQKAGVILNTGSISGHVGIVGQGAYGPSKGALHQLTRQMAVEYAPHGIRVNAVALGTVDTPIVQQSAKQFSDEAAFWAMLRNNHPIGRVATAAEVAGFFTYLASDWASFFTGAILSMDGGYIAH</sequence>
<dbReference type="RefSeq" id="WP_149109929.1">
    <property type="nucleotide sequence ID" value="NZ_CP042425.1"/>
</dbReference>
<dbReference type="OrthoDB" id="266183at2"/>
<evidence type="ECO:0000256" key="2">
    <source>
        <dbReference type="ARBA" id="ARBA00023002"/>
    </source>
</evidence>
<dbReference type="Proteomes" id="UP000324974">
    <property type="component" value="Chromosome"/>
</dbReference>
<organism evidence="3 4">
    <name type="scientific">Limnoglobus roseus</name>
    <dbReference type="NCBI Taxonomy" id="2598579"/>
    <lineage>
        <taxon>Bacteria</taxon>
        <taxon>Pseudomonadati</taxon>
        <taxon>Planctomycetota</taxon>
        <taxon>Planctomycetia</taxon>
        <taxon>Gemmatales</taxon>
        <taxon>Gemmataceae</taxon>
        <taxon>Limnoglobus</taxon>
    </lineage>
</organism>
<dbReference type="PANTHER" id="PTHR43477">
    <property type="entry name" value="DIHYDROANTICAPSIN 7-DEHYDROGENASE"/>
    <property type="match status" value="1"/>
</dbReference>
<dbReference type="PANTHER" id="PTHR43477:SF1">
    <property type="entry name" value="DIHYDROANTICAPSIN 7-DEHYDROGENASE"/>
    <property type="match status" value="1"/>
</dbReference>